<evidence type="ECO:0000256" key="3">
    <source>
        <dbReference type="ARBA" id="ARBA00007739"/>
    </source>
</evidence>
<evidence type="ECO:0000256" key="2">
    <source>
        <dbReference type="ARBA" id="ARBA00007090"/>
    </source>
</evidence>
<organism evidence="15 16">
    <name type="scientific">Roseibium aquae</name>
    <dbReference type="NCBI Taxonomy" id="1323746"/>
    <lineage>
        <taxon>Bacteria</taxon>
        <taxon>Pseudomonadati</taxon>
        <taxon>Pseudomonadota</taxon>
        <taxon>Alphaproteobacteria</taxon>
        <taxon>Hyphomicrobiales</taxon>
        <taxon>Stappiaceae</taxon>
        <taxon>Roseibium</taxon>
    </lineage>
</organism>
<dbReference type="GO" id="GO:0006508">
    <property type="term" value="P:proteolysis"/>
    <property type="evidence" value="ECO:0007669"/>
    <property type="project" value="UniProtKB-KW"/>
</dbReference>
<dbReference type="Pfam" id="PF00912">
    <property type="entry name" value="Transgly"/>
    <property type="match status" value="1"/>
</dbReference>
<reference evidence="15" key="2">
    <citation type="submission" date="2020-09" db="EMBL/GenBank/DDBJ databases">
        <authorList>
            <person name="Sun Q."/>
            <person name="Zhou Y."/>
        </authorList>
    </citation>
    <scope>NUCLEOTIDE SEQUENCE</scope>
    <source>
        <strain evidence="15">CGMCC 1.12426</strain>
    </source>
</reference>
<dbReference type="InterPro" id="IPR012338">
    <property type="entry name" value="Beta-lactam/transpept-like"/>
</dbReference>
<dbReference type="GO" id="GO:0009252">
    <property type="term" value="P:peptidoglycan biosynthetic process"/>
    <property type="evidence" value="ECO:0007669"/>
    <property type="project" value="InterPro"/>
</dbReference>
<sequence length="714" mass="76094">MAARNRLMGARGTSSTSRWRLRQRLAIGALLLCAVAGAGAGLKIRSDVRTAERHLAGLQVQVSPVVLDRNDLLLRAFLSPDDKWRLPVGPADVDPLYWRMLIAFEDRRFYSHSGVDPRAFVRAAVQAALNGRIVSGGSTLTMQVARLLDESGTRSLTAKYDQIVSALALERLYTKEEILALYALRAPFGGNLEGVRAASLTWFGKEPDRLTPAQAALLVALPQSPEGRRPDRFGDAARLARNRILDRAVGAGVLSAADAIAAKSERMPKRWRAMPRLAPHRAQAAILAAPQKAVHRLTIDKALQSRLESMLARRAAAFAPHVSAAILVADHQTGEVRAALGSPDLLNEARDGHVDMTLATRSPGSTLKPFIYGLAFEDRIAHPNSLVSDRPVDVSGYKPTNFDLSYQGTVTIREALQLSLNTPSVRMLEAIGPSKLFARLKRAGLRPRLPEGKTPGLAVALGGVGVSLQDLVAAFGALARLGRPLFLSIDAEQSTALAVTGSRGRPVLSAEAAWFVGDILSGLPQPQAADTSAVAYKTGTSYGYRDAWAVGYDGRHVAGVWLGRADGTPVPRQTGADAAAPILFEVFQNLGAERVPLAPPPATLTAEARSTPPEALREARIGLESKTGNVLGITYPPDGAVVDLGLSSGSKSDLVIKMTGGRLPFFVLFDGRPVPQGGGLYSRTLSRPLPAGGFVEVTVIDSRGDSASVQLFAK</sequence>
<keyword evidence="16" id="KW-1185">Reference proteome</keyword>
<dbReference type="SUPFAM" id="SSF53955">
    <property type="entry name" value="Lysozyme-like"/>
    <property type="match status" value="1"/>
</dbReference>
<feature type="domain" description="Penicillin-binding C-terminal" evidence="14">
    <location>
        <begin position="626"/>
        <end position="710"/>
    </location>
</feature>
<accession>A0A916X372</accession>
<dbReference type="SUPFAM" id="SSF56601">
    <property type="entry name" value="beta-lactamase/transpeptidase-like"/>
    <property type="match status" value="1"/>
</dbReference>
<keyword evidence="8" id="KW-0378">Hydrolase</keyword>
<evidence type="ECO:0000259" key="13">
    <source>
        <dbReference type="Pfam" id="PF00912"/>
    </source>
</evidence>
<comment type="pathway">
    <text evidence="1">Cell wall biogenesis; peptidoglycan biosynthesis.</text>
</comment>
<evidence type="ECO:0000313" key="16">
    <source>
        <dbReference type="Proteomes" id="UP000605148"/>
    </source>
</evidence>
<dbReference type="GO" id="GO:0008658">
    <property type="term" value="F:penicillin binding"/>
    <property type="evidence" value="ECO:0007669"/>
    <property type="project" value="InterPro"/>
</dbReference>
<dbReference type="InterPro" id="IPR001460">
    <property type="entry name" value="PCN-bd_Tpept"/>
</dbReference>
<dbReference type="InterPro" id="IPR050396">
    <property type="entry name" value="Glycosyltr_51/Transpeptidase"/>
</dbReference>
<evidence type="ECO:0000256" key="6">
    <source>
        <dbReference type="ARBA" id="ARBA00022676"/>
    </source>
</evidence>
<evidence type="ECO:0000256" key="11">
    <source>
        <dbReference type="ARBA" id="ARBA00049902"/>
    </source>
</evidence>
<dbReference type="EC" id="2.4.99.28" evidence="10"/>
<dbReference type="Pfam" id="PF06832">
    <property type="entry name" value="BiPBP_C"/>
    <property type="match status" value="1"/>
</dbReference>
<keyword evidence="4" id="KW-0121">Carboxypeptidase</keyword>
<evidence type="ECO:0000256" key="10">
    <source>
        <dbReference type="ARBA" id="ARBA00044770"/>
    </source>
</evidence>
<evidence type="ECO:0000256" key="8">
    <source>
        <dbReference type="ARBA" id="ARBA00022801"/>
    </source>
</evidence>
<dbReference type="InterPro" id="IPR001264">
    <property type="entry name" value="Glyco_trans_51"/>
</dbReference>
<comment type="similarity">
    <text evidence="2">In the C-terminal section; belongs to the transpeptidase family.</text>
</comment>
<gene>
    <name evidence="15" type="ORF">GCM10011316_30550</name>
</gene>
<dbReference type="NCBIfam" id="TIGR02073">
    <property type="entry name" value="PBP_1c"/>
    <property type="match status" value="1"/>
</dbReference>
<protein>
    <recommendedName>
        <fullName evidence="10">peptidoglycan glycosyltransferase</fullName>
        <ecNumber evidence="10">2.4.99.28</ecNumber>
    </recommendedName>
</protein>
<comment type="similarity">
    <text evidence="3">In the N-terminal section; belongs to the glycosyltransferase 51 family.</text>
</comment>
<dbReference type="EMBL" id="BMFA01000009">
    <property type="protein sequence ID" value="GGB56331.1"/>
    <property type="molecule type" value="Genomic_DNA"/>
</dbReference>
<evidence type="ECO:0000259" key="14">
    <source>
        <dbReference type="Pfam" id="PF06832"/>
    </source>
</evidence>
<evidence type="ECO:0000256" key="1">
    <source>
        <dbReference type="ARBA" id="ARBA00004752"/>
    </source>
</evidence>
<dbReference type="GO" id="GO:0004180">
    <property type="term" value="F:carboxypeptidase activity"/>
    <property type="evidence" value="ECO:0007669"/>
    <property type="project" value="UniProtKB-KW"/>
</dbReference>
<dbReference type="InterPro" id="IPR011815">
    <property type="entry name" value="PBP_1c"/>
</dbReference>
<dbReference type="PANTHER" id="PTHR32282">
    <property type="entry name" value="BINDING PROTEIN TRANSPEPTIDASE, PUTATIVE-RELATED"/>
    <property type="match status" value="1"/>
</dbReference>
<comment type="catalytic activity">
    <reaction evidence="11">
        <text>[GlcNAc-(1-&gt;4)-Mur2Ac(oyl-L-Ala-gamma-D-Glu-L-Lys-D-Ala-D-Ala)](n)-di-trans,octa-cis-undecaprenyl diphosphate + beta-D-GlcNAc-(1-&gt;4)-Mur2Ac(oyl-L-Ala-gamma-D-Glu-L-Lys-D-Ala-D-Ala)-di-trans,octa-cis-undecaprenyl diphosphate = [GlcNAc-(1-&gt;4)-Mur2Ac(oyl-L-Ala-gamma-D-Glu-L-Lys-D-Ala-D-Ala)](n+1)-di-trans,octa-cis-undecaprenyl diphosphate + di-trans,octa-cis-undecaprenyl diphosphate + H(+)</text>
        <dbReference type="Rhea" id="RHEA:23708"/>
        <dbReference type="Rhea" id="RHEA-COMP:9602"/>
        <dbReference type="Rhea" id="RHEA-COMP:9603"/>
        <dbReference type="ChEBI" id="CHEBI:15378"/>
        <dbReference type="ChEBI" id="CHEBI:58405"/>
        <dbReference type="ChEBI" id="CHEBI:60033"/>
        <dbReference type="ChEBI" id="CHEBI:78435"/>
        <dbReference type="EC" id="2.4.99.28"/>
    </reaction>
</comment>
<evidence type="ECO:0000256" key="9">
    <source>
        <dbReference type="ARBA" id="ARBA00023268"/>
    </source>
</evidence>
<dbReference type="Proteomes" id="UP000605148">
    <property type="component" value="Unassembled WGS sequence"/>
</dbReference>
<feature type="domain" description="Penicillin-binding protein transpeptidase" evidence="12">
    <location>
        <begin position="325"/>
        <end position="553"/>
    </location>
</feature>
<dbReference type="Pfam" id="PF00905">
    <property type="entry name" value="Transpeptidase"/>
    <property type="match status" value="1"/>
</dbReference>
<keyword evidence="9" id="KW-0511">Multifunctional enzyme</keyword>
<evidence type="ECO:0000256" key="7">
    <source>
        <dbReference type="ARBA" id="ARBA00022679"/>
    </source>
</evidence>
<dbReference type="InterPro" id="IPR009647">
    <property type="entry name" value="PBP_C"/>
</dbReference>
<dbReference type="AlphaFoldDB" id="A0A916X372"/>
<keyword evidence="6" id="KW-0328">Glycosyltransferase</keyword>
<proteinExistence type="inferred from homology"/>
<keyword evidence="7" id="KW-0808">Transferase</keyword>
<dbReference type="Gene3D" id="1.10.3810.10">
    <property type="entry name" value="Biosynthetic peptidoglycan transglycosylase-like"/>
    <property type="match status" value="1"/>
</dbReference>
<name>A0A916X372_9HYPH</name>
<comment type="caution">
    <text evidence="15">The sequence shown here is derived from an EMBL/GenBank/DDBJ whole genome shotgun (WGS) entry which is preliminary data.</text>
</comment>
<keyword evidence="5" id="KW-0645">Protease</keyword>
<dbReference type="GO" id="GO:0030288">
    <property type="term" value="C:outer membrane-bounded periplasmic space"/>
    <property type="evidence" value="ECO:0007669"/>
    <property type="project" value="TreeGrafter"/>
</dbReference>
<dbReference type="RefSeq" id="WP_244299245.1">
    <property type="nucleotide sequence ID" value="NZ_BMFA01000009.1"/>
</dbReference>
<dbReference type="Gene3D" id="3.40.710.10">
    <property type="entry name" value="DD-peptidase/beta-lactamase superfamily"/>
    <property type="match status" value="1"/>
</dbReference>
<dbReference type="PANTHER" id="PTHR32282:SF15">
    <property type="entry name" value="PENICILLIN-BINDING PROTEIN 1C"/>
    <property type="match status" value="1"/>
</dbReference>
<dbReference type="InterPro" id="IPR036950">
    <property type="entry name" value="PBP_transglycosylase"/>
</dbReference>
<reference evidence="15" key="1">
    <citation type="journal article" date="2014" name="Int. J. Syst. Evol. Microbiol.">
        <title>Complete genome sequence of Corynebacterium casei LMG S-19264T (=DSM 44701T), isolated from a smear-ripened cheese.</title>
        <authorList>
            <consortium name="US DOE Joint Genome Institute (JGI-PGF)"/>
            <person name="Walter F."/>
            <person name="Albersmeier A."/>
            <person name="Kalinowski J."/>
            <person name="Ruckert C."/>
        </authorList>
    </citation>
    <scope>NUCLEOTIDE SEQUENCE</scope>
    <source>
        <strain evidence="15">CGMCC 1.12426</strain>
    </source>
</reference>
<dbReference type="GO" id="GO:0008955">
    <property type="term" value="F:peptidoglycan glycosyltransferase activity"/>
    <property type="evidence" value="ECO:0007669"/>
    <property type="project" value="UniProtKB-EC"/>
</dbReference>
<dbReference type="InterPro" id="IPR023346">
    <property type="entry name" value="Lysozyme-like_dom_sf"/>
</dbReference>
<feature type="domain" description="Glycosyl transferase family 51" evidence="13">
    <location>
        <begin position="81"/>
        <end position="247"/>
    </location>
</feature>
<evidence type="ECO:0000256" key="4">
    <source>
        <dbReference type="ARBA" id="ARBA00022645"/>
    </source>
</evidence>
<evidence type="ECO:0000259" key="12">
    <source>
        <dbReference type="Pfam" id="PF00905"/>
    </source>
</evidence>
<evidence type="ECO:0000256" key="5">
    <source>
        <dbReference type="ARBA" id="ARBA00022670"/>
    </source>
</evidence>
<evidence type="ECO:0000313" key="15">
    <source>
        <dbReference type="EMBL" id="GGB56331.1"/>
    </source>
</evidence>